<evidence type="ECO:0000259" key="2">
    <source>
        <dbReference type="Pfam" id="PF04784"/>
    </source>
</evidence>
<keyword evidence="4" id="KW-1185">Reference proteome</keyword>
<protein>
    <recommendedName>
        <fullName evidence="2">DUF547 domain-containing protein</fullName>
    </recommendedName>
</protein>
<dbReference type="RefSeq" id="WP_345192280.1">
    <property type="nucleotide sequence ID" value="NZ_BAABJJ010000034.1"/>
</dbReference>
<sequence length="289" mass="33415">MRYKKLIILLFLIASCSSSKRISETTSKEVSKTVKTTDSISENITPIEETTPKPIVVVKINKPDIEAPPIKAETTEKVNHHAWHDLLQKYVSNKGHVNYKGLKNNRNALLNYITVLGKNTPNDLWTKADKLAYWINAYNAFTIDLILQNYPVKSIKDIKNPWKQRLWKLGSKWYNLEEIEHQILRKMDEPRIHFAIVCASFSCPKLQNEAFTASNIESQLTLATTEFLNDSARNTISKNSLELSKIFQWFAKDFKQNPSLIDFLNQYSTIEISAKAKKSFKNYNWDLNE</sequence>
<dbReference type="PANTHER" id="PTHR46361:SF3">
    <property type="entry name" value="ELECTRON CARRIER_ PROTEIN DISULFIDE OXIDOREDUCTASE"/>
    <property type="match status" value="1"/>
</dbReference>
<evidence type="ECO:0000256" key="1">
    <source>
        <dbReference type="SAM" id="SignalP"/>
    </source>
</evidence>
<dbReference type="EMBL" id="BAABJJ010000034">
    <property type="protein sequence ID" value="GAA4949337.1"/>
    <property type="molecule type" value="Genomic_DNA"/>
</dbReference>
<evidence type="ECO:0000313" key="3">
    <source>
        <dbReference type="EMBL" id="GAA4949337.1"/>
    </source>
</evidence>
<evidence type="ECO:0000313" key="4">
    <source>
        <dbReference type="Proteomes" id="UP001501302"/>
    </source>
</evidence>
<dbReference type="PROSITE" id="PS51257">
    <property type="entry name" value="PROKAR_LIPOPROTEIN"/>
    <property type="match status" value="1"/>
</dbReference>
<dbReference type="InterPro" id="IPR006869">
    <property type="entry name" value="DUF547"/>
</dbReference>
<feature type="signal peptide" evidence="1">
    <location>
        <begin position="1"/>
        <end position="20"/>
    </location>
</feature>
<feature type="chain" id="PRO_5045594385" description="DUF547 domain-containing protein" evidence="1">
    <location>
        <begin position="21"/>
        <end position="289"/>
    </location>
</feature>
<dbReference type="Pfam" id="PF04784">
    <property type="entry name" value="DUF547"/>
    <property type="match status" value="1"/>
</dbReference>
<reference evidence="4" key="1">
    <citation type="journal article" date="2019" name="Int. J. Syst. Evol. Microbiol.">
        <title>The Global Catalogue of Microorganisms (GCM) 10K type strain sequencing project: providing services to taxonomists for standard genome sequencing and annotation.</title>
        <authorList>
            <consortium name="The Broad Institute Genomics Platform"/>
            <consortium name="The Broad Institute Genome Sequencing Center for Infectious Disease"/>
            <person name="Wu L."/>
            <person name="Ma J."/>
        </authorList>
    </citation>
    <scope>NUCLEOTIDE SEQUENCE [LARGE SCALE GENOMIC DNA]</scope>
    <source>
        <strain evidence="4">JCM 18285</strain>
    </source>
</reference>
<gene>
    <name evidence="3" type="ORF">GCM10023314_23330</name>
</gene>
<comment type="caution">
    <text evidence="3">The sequence shown here is derived from an EMBL/GenBank/DDBJ whole genome shotgun (WGS) entry which is preliminary data.</text>
</comment>
<feature type="domain" description="DUF547" evidence="2">
    <location>
        <begin position="125"/>
        <end position="228"/>
    </location>
</feature>
<name>A0ABP9GP60_9FLAO</name>
<dbReference type="PANTHER" id="PTHR46361">
    <property type="entry name" value="ELECTRON CARRIER/ PROTEIN DISULFIDE OXIDOREDUCTASE"/>
    <property type="match status" value="1"/>
</dbReference>
<organism evidence="3 4">
    <name type="scientific">Algibacter agarivorans</name>
    <dbReference type="NCBI Taxonomy" id="1109741"/>
    <lineage>
        <taxon>Bacteria</taxon>
        <taxon>Pseudomonadati</taxon>
        <taxon>Bacteroidota</taxon>
        <taxon>Flavobacteriia</taxon>
        <taxon>Flavobacteriales</taxon>
        <taxon>Flavobacteriaceae</taxon>
        <taxon>Algibacter</taxon>
    </lineage>
</organism>
<dbReference type="Proteomes" id="UP001501302">
    <property type="component" value="Unassembled WGS sequence"/>
</dbReference>
<proteinExistence type="predicted"/>
<accession>A0ABP9GP60</accession>
<keyword evidence="1" id="KW-0732">Signal</keyword>